<evidence type="ECO:0000313" key="4">
    <source>
        <dbReference type="Proteomes" id="UP000599109"/>
    </source>
</evidence>
<evidence type="ECO:0000259" key="2">
    <source>
        <dbReference type="Pfam" id="PF04892"/>
    </source>
</evidence>
<keyword evidence="1" id="KW-0812">Transmembrane</keyword>
<feature type="domain" description="VanZ-like" evidence="2">
    <location>
        <begin position="41"/>
        <end position="113"/>
    </location>
</feature>
<dbReference type="Pfam" id="PF04892">
    <property type="entry name" value="VanZ"/>
    <property type="match status" value="1"/>
</dbReference>
<dbReference type="EMBL" id="JAEQNE010000007">
    <property type="protein sequence ID" value="MBL0394138.1"/>
    <property type="molecule type" value="Genomic_DNA"/>
</dbReference>
<dbReference type="RefSeq" id="WP_201676803.1">
    <property type="nucleotide sequence ID" value="NZ_JAEQNE010000007.1"/>
</dbReference>
<evidence type="ECO:0000313" key="3">
    <source>
        <dbReference type="EMBL" id="MBL0394138.1"/>
    </source>
</evidence>
<dbReference type="Proteomes" id="UP000599109">
    <property type="component" value="Unassembled WGS sequence"/>
</dbReference>
<dbReference type="NCBIfam" id="NF037970">
    <property type="entry name" value="vanZ_1"/>
    <property type="match status" value="1"/>
</dbReference>
<keyword evidence="4" id="KW-1185">Reference proteome</keyword>
<dbReference type="InterPro" id="IPR006976">
    <property type="entry name" value="VanZ-like"/>
</dbReference>
<comment type="caution">
    <text evidence="3">The sequence shown here is derived from an EMBL/GenBank/DDBJ whole genome shotgun (WGS) entry which is preliminary data.</text>
</comment>
<keyword evidence="1" id="KW-0472">Membrane</keyword>
<proteinExistence type="predicted"/>
<reference evidence="3 4" key="1">
    <citation type="journal article" date="2017" name="Int. J. Syst. Evol. Microbiol.">
        <title>Ramlibacter monticola sp. nov., isolated from forest soil.</title>
        <authorList>
            <person name="Chaudhary D.K."/>
            <person name="Kim J."/>
        </authorList>
    </citation>
    <scope>NUCLEOTIDE SEQUENCE [LARGE SCALE GENOMIC DNA]</scope>
    <source>
        <strain evidence="3 4">KACC 19175</strain>
    </source>
</reference>
<gene>
    <name evidence="3" type="ORF">JJ685_23565</name>
</gene>
<organism evidence="3 4">
    <name type="scientific">Ramlibacter monticola</name>
    <dbReference type="NCBI Taxonomy" id="1926872"/>
    <lineage>
        <taxon>Bacteria</taxon>
        <taxon>Pseudomonadati</taxon>
        <taxon>Pseudomonadota</taxon>
        <taxon>Betaproteobacteria</taxon>
        <taxon>Burkholderiales</taxon>
        <taxon>Comamonadaceae</taxon>
        <taxon>Ramlibacter</taxon>
    </lineage>
</organism>
<accession>A0A936Z3H3</accession>
<name>A0A936Z3H3_9BURK</name>
<feature type="transmembrane region" description="Helical" evidence="1">
    <location>
        <begin position="39"/>
        <end position="62"/>
    </location>
</feature>
<feature type="transmembrane region" description="Helical" evidence="1">
    <location>
        <begin position="69"/>
        <end position="86"/>
    </location>
</feature>
<dbReference type="AlphaFoldDB" id="A0A936Z3H3"/>
<protein>
    <submittedName>
        <fullName evidence="3">VanZ family protein</fullName>
    </submittedName>
</protein>
<evidence type="ECO:0000256" key="1">
    <source>
        <dbReference type="SAM" id="Phobius"/>
    </source>
</evidence>
<feature type="transmembrane region" description="Helical" evidence="1">
    <location>
        <begin position="98"/>
        <end position="115"/>
    </location>
</feature>
<sequence>MLFKRPFAALGAAIVLLLVGTTMPGSLKAEIEGQLWSAWPWSASAHFVMFAVIAAIPAYGAGRWWPARVLALAIGLALLTETLQSFVPGRHPLLRDGLIDLAGTATGLLATFVWARTLTSH</sequence>
<keyword evidence="1" id="KW-1133">Transmembrane helix</keyword>